<feature type="region of interest" description="Disordered" evidence="1">
    <location>
        <begin position="1"/>
        <end position="44"/>
    </location>
</feature>
<comment type="caution">
    <text evidence="2">The sequence shown here is derived from an EMBL/GenBank/DDBJ whole genome shotgun (WGS) entry which is preliminary data.</text>
</comment>
<feature type="compositionally biased region" description="Basic and acidic residues" evidence="1">
    <location>
        <begin position="26"/>
        <end position="37"/>
    </location>
</feature>
<dbReference type="RefSeq" id="XP_067713054.1">
    <property type="nucleotide sequence ID" value="XM_067856953.1"/>
</dbReference>
<protein>
    <submittedName>
        <fullName evidence="2">ABC multidrug transporter, putative</fullName>
    </submittedName>
</protein>
<gene>
    <name evidence="2" type="ORF">BcabD6B2_04180</name>
</gene>
<dbReference type="AlphaFoldDB" id="A0AAV4LMA8"/>
<sequence length="111" mass="11545">MSVRDARRGQVGPVPRPGPPAGGEAGGERHDRADHTHHPVLPGLCEQDHAAMLRDGVDGSAAAQGFLLDAEEQEAPGAVRGVPDAAVQVDNQRRDHFRYLRGAAGSVGAAV</sequence>
<evidence type="ECO:0000313" key="3">
    <source>
        <dbReference type="Proteomes" id="UP001497744"/>
    </source>
</evidence>
<dbReference type="EMBL" id="BPLF01000001">
    <property type="protein sequence ID" value="GIX60983.1"/>
    <property type="molecule type" value="Genomic_DNA"/>
</dbReference>
<evidence type="ECO:0000313" key="2">
    <source>
        <dbReference type="EMBL" id="GIX60983.1"/>
    </source>
</evidence>
<keyword evidence="3" id="KW-1185">Reference proteome</keyword>
<name>A0AAV4LMA8_BABCB</name>
<accession>A0AAV4LMA8</accession>
<reference evidence="2 3" key="1">
    <citation type="submission" date="2021-06" db="EMBL/GenBank/DDBJ databases">
        <title>Genome sequence of Babesia caballi.</title>
        <authorList>
            <person name="Yamagishi J."/>
            <person name="Kidaka T."/>
            <person name="Ochi A."/>
        </authorList>
    </citation>
    <scope>NUCLEOTIDE SEQUENCE [LARGE SCALE GENOMIC DNA]</scope>
    <source>
        <strain evidence="2">USDA-D6B2</strain>
    </source>
</reference>
<organism evidence="2 3">
    <name type="scientific">Babesia caballi</name>
    <dbReference type="NCBI Taxonomy" id="5871"/>
    <lineage>
        <taxon>Eukaryota</taxon>
        <taxon>Sar</taxon>
        <taxon>Alveolata</taxon>
        <taxon>Apicomplexa</taxon>
        <taxon>Aconoidasida</taxon>
        <taxon>Piroplasmida</taxon>
        <taxon>Babesiidae</taxon>
        <taxon>Babesia</taxon>
    </lineage>
</organism>
<evidence type="ECO:0000256" key="1">
    <source>
        <dbReference type="SAM" id="MobiDB-lite"/>
    </source>
</evidence>
<dbReference type="GeneID" id="94192466"/>
<dbReference type="Proteomes" id="UP001497744">
    <property type="component" value="Unassembled WGS sequence"/>
</dbReference>
<proteinExistence type="predicted"/>